<dbReference type="InterPro" id="IPR027469">
    <property type="entry name" value="Cation_efflux_TMD_sf"/>
</dbReference>
<evidence type="ECO:0000256" key="2">
    <source>
        <dbReference type="ARBA" id="ARBA00008873"/>
    </source>
</evidence>
<dbReference type="SUPFAM" id="SSF161111">
    <property type="entry name" value="Cation efflux protein transmembrane domain-like"/>
    <property type="match status" value="1"/>
</dbReference>
<accession>A0A1U7IGI3</accession>
<dbReference type="RefSeq" id="WP_073594829.1">
    <property type="nucleotide sequence ID" value="NZ_MRCE01000017.1"/>
</dbReference>
<dbReference type="PANTHER" id="PTHR45820:SF4">
    <property type="entry name" value="ZINC TRANSPORTER 63C, ISOFORM F"/>
    <property type="match status" value="1"/>
</dbReference>
<comment type="subcellular location">
    <subcellularLocation>
        <location evidence="1">Membrane</location>
        <topology evidence="1">Multi-pass membrane protein</topology>
    </subcellularLocation>
</comment>
<keyword evidence="3 7" id="KW-0812">Transmembrane</keyword>
<dbReference type="Gene3D" id="1.20.1510.10">
    <property type="entry name" value="Cation efflux protein transmembrane domain"/>
    <property type="match status" value="1"/>
</dbReference>
<dbReference type="Pfam" id="PF01545">
    <property type="entry name" value="Cation_efflux"/>
    <property type="match status" value="1"/>
</dbReference>
<sequence>MTQRRKKSQLLWIVLGMRIILFLAEIGVGLWSRSLSLLAGSGHIFSDLVTLGLTLLAAYLVEHRTGNKEGFKYQRLEIWVAMVNGLSLIAIACLIFWETVTHLQAPELKPSLPMLLVAGLSVAINGANIHLLRNDSHHDLNLRGVFLHGIADAASSLSMMLSALVVYCWHWLWADTVASLFVASLIVWSALSLFLNSFNLLMEKTKEIALI</sequence>
<feature type="transmembrane region" description="Helical" evidence="7">
    <location>
        <begin position="37"/>
        <end position="58"/>
    </location>
</feature>
<dbReference type="AlphaFoldDB" id="A0A1U7IGI3"/>
<evidence type="ECO:0000256" key="6">
    <source>
        <dbReference type="ARBA" id="ARBA00023136"/>
    </source>
</evidence>
<dbReference type="InterPro" id="IPR058533">
    <property type="entry name" value="Cation_efflux_TM"/>
</dbReference>
<dbReference type="GO" id="GO:0005385">
    <property type="term" value="F:zinc ion transmembrane transporter activity"/>
    <property type="evidence" value="ECO:0007669"/>
    <property type="project" value="TreeGrafter"/>
</dbReference>
<evidence type="ECO:0000313" key="9">
    <source>
        <dbReference type="EMBL" id="OKH36148.1"/>
    </source>
</evidence>
<feature type="transmembrane region" description="Helical" evidence="7">
    <location>
        <begin position="178"/>
        <end position="201"/>
    </location>
</feature>
<evidence type="ECO:0000256" key="7">
    <source>
        <dbReference type="SAM" id="Phobius"/>
    </source>
</evidence>
<keyword evidence="5 7" id="KW-1133">Transmembrane helix</keyword>
<feature type="transmembrane region" description="Helical" evidence="7">
    <location>
        <begin position="112"/>
        <end position="132"/>
    </location>
</feature>
<dbReference type="InterPro" id="IPR002524">
    <property type="entry name" value="Cation_efflux"/>
</dbReference>
<evidence type="ECO:0000313" key="10">
    <source>
        <dbReference type="Proteomes" id="UP000185860"/>
    </source>
</evidence>
<dbReference type="EMBL" id="MRCE01000017">
    <property type="protein sequence ID" value="OKH36148.1"/>
    <property type="molecule type" value="Genomic_DNA"/>
</dbReference>
<dbReference type="OrthoDB" id="9809646at2"/>
<keyword evidence="6 7" id="KW-0472">Membrane</keyword>
<evidence type="ECO:0000256" key="5">
    <source>
        <dbReference type="ARBA" id="ARBA00022989"/>
    </source>
</evidence>
<dbReference type="PANTHER" id="PTHR45820">
    <property type="entry name" value="FI23527P1"/>
    <property type="match status" value="1"/>
</dbReference>
<evidence type="ECO:0000256" key="1">
    <source>
        <dbReference type="ARBA" id="ARBA00004141"/>
    </source>
</evidence>
<comment type="similarity">
    <text evidence="2">Belongs to the cation diffusion facilitator (CDF) transporter (TC 2.A.4) family. SLC30A subfamily.</text>
</comment>
<dbReference type="NCBIfam" id="TIGR01297">
    <property type="entry name" value="CDF"/>
    <property type="match status" value="1"/>
</dbReference>
<dbReference type="Proteomes" id="UP000185860">
    <property type="component" value="Unassembled WGS sequence"/>
</dbReference>
<keyword evidence="4" id="KW-0862">Zinc</keyword>
<feature type="transmembrane region" description="Helical" evidence="7">
    <location>
        <begin position="144"/>
        <end position="172"/>
    </location>
</feature>
<feature type="transmembrane region" description="Helical" evidence="7">
    <location>
        <begin position="12"/>
        <end position="31"/>
    </location>
</feature>
<dbReference type="STRING" id="454136.NIES2119_17655"/>
<protein>
    <submittedName>
        <fullName evidence="9">Cation transporter</fullName>
    </submittedName>
</protein>
<dbReference type="GO" id="GO:0016020">
    <property type="term" value="C:membrane"/>
    <property type="evidence" value="ECO:0007669"/>
    <property type="project" value="UniProtKB-SubCell"/>
</dbReference>
<feature type="transmembrane region" description="Helical" evidence="7">
    <location>
        <begin position="78"/>
        <end position="97"/>
    </location>
</feature>
<evidence type="ECO:0000256" key="3">
    <source>
        <dbReference type="ARBA" id="ARBA00022692"/>
    </source>
</evidence>
<feature type="domain" description="Cation efflux protein transmembrane" evidence="8">
    <location>
        <begin position="11"/>
        <end position="202"/>
    </location>
</feature>
<gene>
    <name evidence="9" type="ORF">NIES2119_17655</name>
</gene>
<evidence type="ECO:0000259" key="8">
    <source>
        <dbReference type="Pfam" id="PF01545"/>
    </source>
</evidence>
<organism evidence="9 10">
    <name type="scientific">[Phormidium ambiguum] IAM M-71</name>
    <dbReference type="NCBI Taxonomy" id="454136"/>
    <lineage>
        <taxon>Bacteria</taxon>
        <taxon>Bacillati</taxon>
        <taxon>Cyanobacteriota</taxon>
        <taxon>Cyanophyceae</taxon>
        <taxon>Oscillatoriophycideae</taxon>
        <taxon>Aerosakkonematales</taxon>
        <taxon>Aerosakkonemataceae</taxon>
        <taxon>Floridanema</taxon>
    </lineage>
</organism>
<name>A0A1U7IGI3_9CYAN</name>
<evidence type="ECO:0000256" key="4">
    <source>
        <dbReference type="ARBA" id="ARBA00022833"/>
    </source>
</evidence>
<dbReference type="GO" id="GO:0006882">
    <property type="term" value="P:intracellular zinc ion homeostasis"/>
    <property type="evidence" value="ECO:0007669"/>
    <property type="project" value="TreeGrafter"/>
</dbReference>
<proteinExistence type="inferred from homology"/>
<comment type="caution">
    <text evidence="9">The sequence shown here is derived from an EMBL/GenBank/DDBJ whole genome shotgun (WGS) entry which is preliminary data.</text>
</comment>
<reference evidence="9 10" key="1">
    <citation type="submission" date="2016-11" db="EMBL/GenBank/DDBJ databases">
        <title>Draft Genome Sequences of Nine Cyanobacterial Strains from Diverse Habitats.</title>
        <authorList>
            <person name="Zhu T."/>
            <person name="Hou S."/>
            <person name="Lu X."/>
            <person name="Hess W.R."/>
        </authorList>
    </citation>
    <scope>NUCLEOTIDE SEQUENCE [LARGE SCALE GENOMIC DNA]</scope>
    <source>
        <strain evidence="9 10">IAM M-71</strain>
    </source>
</reference>